<evidence type="ECO:0000256" key="3">
    <source>
        <dbReference type="ARBA" id="ARBA00022756"/>
    </source>
</evidence>
<comment type="cofactor">
    <cofactor evidence="1">
        <name>iron-sulfur cluster</name>
        <dbReference type="ChEBI" id="CHEBI:30408"/>
    </cofactor>
</comment>
<evidence type="ECO:0000256" key="5">
    <source>
        <dbReference type="ARBA" id="ARBA00093761"/>
    </source>
</evidence>
<comment type="caution">
    <text evidence="9">The sequence shown here is derived from an EMBL/GenBank/DDBJ whole genome shotgun (WGS) entry which is preliminary data.</text>
</comment>
<organism evidence="9 10">
    <name type="scientific">Frankia nepalensis</name>
    <dbReference type="NCBI Taxonomy" id="1836974"/>
    <lineage>
        <taxon>Bacteria</taxon>
        <taxon>Bacillati</taxon>
        <taxon>Actinomycetota</taxon>
        <taxon>Actinomycetes</taxon>
        <taxon>Frankiales</taxon>
        <taxon>Frankiaceae</taxon>
        <taxon>Frankia</taxon>
    </lineage>
</organism>
<name>A0A937RMJ6_9ACTN</name>
<comment type="similarity">
    <text evidence="6">Belongs to the BsaP family.</text>
</comment>
<dbReference type="EMBL" id="JAEACQ010000376">
    <property type="protein sequence ID" value="MBL7633192.1"/>
    <property type="molecule type" value="Genomic_DNA"/>
</dbReference>
<accession>A0A937RMJ6</accession>
<dbReference type="Pfam" id="PF26519">
    <property type="entry name" value="BsaP"/>
    <property type="match status" value="1"/>
</dbReference>
<evidence type="ECO:0000313" key="9">
    <source>
        <dbReference type="EMBL" id="MBL7633192.1"/>
    </source>
</evidence>
<dbReference type="InterPro" id="IPR058605">
    <property type="entry name" value="BsaP_C"/>
</dbReference>
<dbReference type="Proteomes" id="UP000604475">
    <property type="component" value="Unassembled WGS sequence"/>
</dbReference>
<proteinExistence type="inferred from homology"/>
<dbReference type="RefSeq" id="WP_203004869.1">
    <property type="nucleotide sequence ID" value="NZ_JADWYU010000202.1"/>
</dbReference>
<keyword evidence="2" id="KW-0479">Metal-binding</keyword>
<evidence type="ECO:0000256" key="4">
    <source>
        <dbReference type="ARBA" id="ARBA00023004"/>
    </source>
</evidence>
<gene>
    <name evidence="9" type="ORF">I7412_39785</name>
</gene>
<evidence type="ECO:0000259" key="8">
    <source>
        <dbReference type="Pfam" id="PF26519"/>
    </source>
</evidence>
<sequence>MTAPHDGAVTPGATRAEPRYCDRCGEPAATGTHDGCARARALEPPRYCPACRRRLVVQVVPTGWTAHCAEHGASIG</sequence>
<evidence type="ECO:0000256" key="1">
    <source>
        <dbReference type="ARBA" id="ARBA00001915"/>
    </source>
</evidence>
<keyword evidence="4" id="KW-0408">Iron</keyword>
<evidence type="ECO:0000313" key="10">
    <source>
        <dbReference type="Proteomes" id="UP000604475"/>
    </source>
</evidence>
<keyword evidence="3" id="KW-0093">Biotin biosynthesis</keyword>
<feature type="domain" description="Biotin synthase auxiliary protein C-terminal" evidence="8">
    <location>
        <begin position="55"/>
        <end position="73"/>
    </location>
</feature>
<comment type="function">
    <text evidence="5">Required for the activity of the biotin synthase BioB.</text>
</comment>
<evidence type="ECO:0000256" key="2">
    <source>
        <dbReference type="ARBA" id="ARBA00022723"/>
    </source>
</evidence>
<evidence type="ECO:0000256" key="6">
    <source>
        <dbReference type="ARBA" id="ARBA00093780"/>
    </source>
</evidence>
<evidence type="ECO:0000256" key="7">
    <source>
        <dbReference type="ARBA" id="ARBA00093796"/>
    </source>
</evidence>
<protein>
    <recommendedName>
        <fullName evidence="7">Biotin synthase auxiliary protein</fullName>
    </recommendedName>
</protein>
<keyword evidence="10" id="KW-1185">Reference proteome</keyword>
<dbReference type="AlphaFoldDB" id="A0A937RMJ6"/>
<reference evidence="9" key="1">
    <citation type="submission" date="2020-12" db="EMBL/GenBank/DDBJ databases">
        <title>Genomic characterization of non-nitrogen-fixing Frankia strains.</title>
        <authorList>
            <person name="Carlos-Shanley C."/>
            <person name="Guerra T."/>
            <person name="Hahn D."/>
        </authorList>
    </citation>
    <scope>NUCLEOTIDE SEQUENCE</scope>
    <source>
        <strain evidence="9">CN6</strain>
    </source>
</reference>